<dbReference type="PROSITE" id="PS51898">
    <property type="entry name" value="TYR_RECOMBINASE"/>
    <property type="match status" value="1"/>
</dbReference>
<evidence type="ECO:0000259" key="4">
    <source>
        <dbReference type="PROSITE" id="PS51898"/>
    </source>
</evidence>
<evidence type="ECO:0000256" key="3">
    <source>
        <dbReference type="ARBA" id="ARBA00023172"/>
    </source>
</evidence>
<evidence type="ECO:0000256" key="2">
    <source>
        <dbReference type="ARBA" id="ARBA00023125"/>
    </source>
</evidence>
<accession>A0A916P7H4</accession>
<comment type="similarity">
    <text evidence="1">Belongs to the 'phage' integrase family.</text>
</comment>
<dbReference type="PANTHER" id="PTHR30349">
    <property type="entry name" value="PHAGE INTEGRASE-RELATED"/>
    <property type="match status" value="1"/>
</dbReference>
<dbReference type="Proteomes" id="UP000792671">
    <property type="component" value="Genome"/>
</dbReference>
<keyword evidence="6" id="KW-1185">Reference proteome</keyword>
<dbReference type="PANTHER" id="PTHR30349:SF41">
    <property type="entry name" value="INTEGRASE_RECOMBINASE PROTEIN MJ0367-RELATED"/>
    <property type="match status" value="1"/>
</dbReference>
<gene>
    <name evidence="5" type="ORF">MYSEV_153</name>
</gene>
<dbReference type="InterPro" id="IPR050090">
    <property type="entry name" value="Tyrosine_recombinase_XerCD"/>
</dbReference>
<dbReference type="RefSeq" id="YP_008003670.1">
    <property type="nucleotide sequence ID" value="NC_021246.1"/>
</dbReference>
<dbReference type="InterPro" id="IPR002104">
    <property type="entry name" value="Integrase_catalytic"/>
</dbReference>
<proteinExistence type="inferred from homology"/>
<dbReference type="GO" id="GO:0006310">
    <property type="term" value="P:DNA recombination"/>
    <property type="evidence" value="ECO:0007669"/>
    <property type="project" value="UniProtKB-KW"/>
</dbReference>
<dbReference type="OrthoDB" id="3956at10239"/>
<dbReference type="GeneID" id="15613775"/>
<protein>
    <recommendedName>
        <fullName evidence="4">Tyr recombinase domain-containing protein</fullName>
    </recommendedName>
</protein>
<organism evidence="5 6">
    <name type="scientific">Mythimna separata entomopoxvirus 'L'</name>
    <dbReference type="NCBI Taxonomy" id="1293572"/>
    <lineage>
        <taxon>Viruses</taxon>
        <taxon>Varidnaviria</taxon>
        <taxon>Bamfordvirae</taxon>
        <taxon>Nucleocytoviricota</taxon>
        <taxon>Pokkesviricetes</taxon>
        <taxon>Chitovirales</taxon>
        <taxon>Poxviridae</taxon>
        <taxon>Entomopoxvirinae</taxon>
        <taxon>Betaentomopoxvirus</taxon>
        <taxon>Betaentomopoxvirus mseparata</taxon>
        <taxon>Mythimna separata entomopoxvirus</taxon>
    </lineage>
</organism>
<evidence type="ECO:0000313" key="5">
    <source>
        <dbReference type="EMBL" id="CCU56351.1"/>
    </source>
</evidence>
<keyword evidence="2" id="KW-0238">DNA-binding</keyword>
<name>A0A916P7H4_9POXV</name>
<dbReference type="KEGG" id="vg:15613775"/>
<reference evidence="5 6" key="1">
    <citation type="journal article" date="2013" name="J. Virol.">
        <title>New Insights into the Evolution of Entomopoxvirinae from the Complete Genome Sequences of Four Entomopoxviruses Infecting Adoxophyes honmai, Choristoneura biennis, Choristoneura rosaceana, and Mythimna separata.</title>
        <authorList>
            <person name="Theze J."/>
            <person name="Takatsuka J."/>
            <person name="Li Z."/>
            <person name="Gallais J."/>
            <person name="Doucet D."/>
            <person name="Arif B."/>
            <person name="Nakai M."/>
            <person name="Herniou E.A."/>
        </authorList>
    </citation>
    <scope>NUCLEOTIDE SEQUENCE [LARGE SCALE GENOMIC DNA]</scope>
</reference>
<dbReference type="EMBL" id="HF679134">
    <property type="protein sequence ID" value="CCU56351.1"/>
    <property type="molecule type" value="Genomic_DNA"/>
</dbReference>
<sequence length="286" mass="34133">MELLNNKEKLDILMNKIKIKTKIRSPASELKFKQILNKVFRYFNTDINNYETIDKNIISYSKLKHLVHEKHLCFISHIITHIFGLEINPDDKVEIKYKINKEQNYNLDYISTENLDKMYTISNDKQKLILMILLSTGIRASGLCNITWENIDFDNNEFITIEKNNKQVTFNIVHDKIKELIIKTKLFNKKLHYNTLRYHLNTLISKCGLEHKHIHLHAFRHTFARLCLKNGMNYDMIKILLNHSKIETTMNIYVKERNVDASKRFFGNNQEFIFPKLWKDLNMIKV</sequence>
<dbReference type="SUPFAM" id="SSF56349">
    <property type="entry name" value="DNA breaking-rejoining enzymes"/>
    <property type="match status" value="1"/>
</dbReference>
<evidence type="ECO:0000256" key="1">
    <source>
        <dbReference type="ARBA" id="ARBA00008857"/>
    </source>
</evidence>
<dbReference type="GO" id="GO:0003677">
    <property type="term" value="F:DNA binding"/>
    <property type="evidence" value="ECO:0007669"/>
    <property type="project" value="UniProtKB-KW"/>
</dbReference>
<dbReference type="Gene3D" id="1.10.443.10">
    <property type="entry name" value="Intergrase catalytic core"/>
    <property type="match status" value="2"/>
</dbReference>
<dbReference type="CDD" id="cd00397">
    <property type="entry name" value="DNA_BRE_C"/>
    <property type="match status" value="1"/>
</dbReference>
<dbReference type="Pfam" id="PF00589">
    <property type="entry name" value="Phage_integrase"/>
    <property type="match status" value="1"/>
</dbReference>
<feature type="domain" description="Tyr recombinase" evidence="4">
    <location>
        <begin position="105"/>
        <end position="266"/>
    </location>
</feature>
<keyword evidence="3" id="KW-0233">DNA recombination</keyword>
<evidence type="ECO:0000313" key="6">
    <source>
        <dbReference type="Proteomes" id="UP000792671"/>
    </source>
</evidence>
<dbReference type="InterPro" id="IPR013762">
    <property type="entry name" value="Integrase-like_cat_sf"/>
</dbReference>
<dbReference type="InterPro" id="IPR011010">
    <property type="entry name" value="DNA_brk_join_enz"/>
</dbReference>
<dbReference type="GO" id="GO:0015074">
    <property type="term" value="P:DNA integration"/>
    <property type="evidence" value="ECO:0007669"/>
    <property type="project" value="InterPro"/>
</dbReference>